<name>A0ABP4GPP5_9PSEU</name>
<feature type="region of interest" description="Disordered" evidence="1">
    <location>
        <begin position="65"/>
        <end position="86"/>
    </location>
</feature>
<evidence type="ECO:0000256" key="1">
    <source>
        <dbReference type="SAM" id="MobiDB-lite"/>
    </source>
</evidence>
<dbReference type="EMBL" id="BAAALN010000001">
    <property type="protein sequence ID" value="GAA1225547.1"/>
    <property type="molecule type" value="Genomic_DNA"/>
</dbReference>
<proteinExistence type="predicted"/>
<dbReference type="RefSeq" id="WP_253861636.1">
    <property type="nucleotide sequence ID" value="NZ_BAAALN010000001.1"/>
</dbReference>
<dbReference type="Proteomes" id="UP001500653">
    <property type="component" value="Unassembled WGS sequence"/>
</dbReference>
<gene>
    <name evidence="2" type="ORF">GCM10009676_04250</name>
</gene>
<protein>
    <submittedName>
        <fullName evidence="2">Uncharacterized protein</fullName>
    </submittedName>
</protein>
<evidence type="ECO:0000313" key="3">
    <source>
        <dbReference type="Proteomes" id="UP001500653"/>
    </source>
</evidence>
<organism evidence="2 3">
    <name type="scientific">Prauserella halophila</name>
    <dbReference type="NCBI Taxonomy" id="185641"/>
    <lineage>
        <taxon>Bacteria</taxon>
        <taxon>Bacillati</taxon>
        <taxon>Actinomycetota</taxon>
        <taxon>Actinomycetes</taxon>
        <taxon>Pseudonocardiales</taxon>
        <taxon>Pseudonocardiaceae</taxon>
        <taxon>Prauserella</taxon>
    </lineage>
</organism>
<accession>A0ABP4GPP5</accession>
<evidence type="ECO:0000313" key="2">
    <source>
        <dbReference type="EMBL" id="GAA1225547.1"/>
    </source>
</evidence>
<comment type="caution">
    <text evidence="2">The sequence shown here is derived from an EMBL/GenBank/DDBJ whole genome shotgun (WGS) entry which is preliminary data.</text>
</comment>
<sequence length="108" mass="11277">MVTNARETAQSPDFTHSADKVFVIDNAVIVLDGESAFVWIRGGLRGLVSGFPECASGSIFGARTRGRAGQPSAGLSFAPARPTRSSGSFTLLECDDGVKTDSRAVEGI</sequence>
<reference evidence="3" key="1">
    <citation type="journal article" date="2019" name="Int. J. Syst. Evol. Microbiol.">
        <title>The Global Catalogue of Microorganisms (GCM) 10K type strain sequencing project: providing services to taxonomists for standard genome sequencing and annotation.</title>
        <authorList>
            <consortium name="The Broad Institute Genomics Platform"/>
            <consortium name="The Broad Institute Genome Sequencing Center for Infectious Disease"/>
            <person name="Wu L."/>
            <person name="Ma J."/>
        </authorList>
    </citation>
    <scope>NUCLEOTIDE SEQUENCE [LARGE SCALE GENOMIC DNA]</scope>
    <source>
        <strain evidence="3">JCM 13023</strain>
    </source>
</reference>
<keyword evidence="3" id="KW-1185">Reference proteome</keyword>